<proteinExistence type="predicted"/>
<reference evidence="3" key="1">
    <citation type="journal article" date="2014" name="Nat. Genet.">
        <title>Genome of the human hookworm Necator americanus.</title>
        <authorList>
            <person name="Tang Y.T."/>
            <person name="Gao X."/>
            <person name="Rosa B.A."/>
            <person name="Abubucker S."/>
            <person name="Hallsworth-Pepin K."/>
            <person name="Martin J."/>
            <person name="Tyagi R."/>
            <person name="Heizer E."/>
            <person name="Zhang X."/>
            <person name="Bhonagiri-Palsikar V."/>
            <person name="Minx P."/>
            <person name="Warren W.C."/>
            <person name="Wang Q."/>
            <person name="Zhan B."/>
            <person name="Hotez P.J."/>
            <person name="Sternberg P.W."/>
            <person name="Dougall A."/>
            <person name="Gaze S.T."/>
            <person name="Mulvenna J."/>
            <person name="Sotillo J."/>
            <person name="Ranganathan S."/>
            <person name="Rabelo E.M."/>
            <person name="Wilson R.K."/>
            <person name="Felgner P.L."/>
            <person name="Bethony J."/>
            <person name="Hawdon J.M."/>
            <person name="Gasser R.B."/>
            <person name="Loukas A."/>
            <person name="Mitreva M."/>
        </authorList>
    </citation>
    <scope>NUCLEOTIDE SEQUENCE [LARGE SCALE GENOMIC DNA]</scope>
</reference>
<dbReference type="Proteomes" id="UP000053676">
    <property type="component" value="Unassembled WGS sequence"/>
</dbReference>
<protein>
    <submittedName>
        <fullName evidence="2">Uncharacterized protein</fullName>
    </submittedName>
</protein>
<keyword evidence="3" id="KW-1185">Reference proteome</keyword>
<name>W2TDF1_NECAM</name>
<evidence type="ECO:0000313" key="3">
    <source>
        <dbReference type="Proteomes" id="UP000053676"/>
    </source>
</evidence>
<dbReference type="KEGG" id="nai:NECAME_09710"/>
<evidence type="ECO:0000256" key="1">
    <source>
        <dbReference type="SAM" id="MobiDB-lite"/>
    </source>
</evidence>
<gene>
    <name evidence="2" type="ORF">NECAME_09710</name>
</gene>
<feature type="compositionally biased region" description="Polar residues" evidence="1">
    <location>
        <begin position="533"/>
        <end position="547"/>
    </location>
</feature>
<dbReference type="OrthoDB" id="5870220at2759"/>
<dbReference type="EMBL" id="KI659403">
    <property type="protein sequence ID" value="ETN79624.1"/>
    <property type="molecule type" value="Genomic_DNA"/>
</dbReference>
<feature type="region of interest" description="Disordered" evidence="1">
    <location>
        <begin position="313"/>
        <end position="340"/>
    </location>
</feature>
<organism evidence="2 3">
    <name type="scientific">Necator americanus</name>
    <name type="common">Human hookworm</name>
    <dbReference type="NCBI Taxonomy" id="51031"/>
    <lineage>
        <taxon>Eukaryota</taxon>
        <taxon>Metazoa</taxon>
        <taxon>Ecdysozoa</taxon>
        <taxon>Nematoda</taxon>
        <taxon>Chromadorea</taxon>
        <taxon>Rhabditida</taxon>
        <taxon>Rhabditina</taxon>
        <taxon>Rhabditomorpha</taxon>
        <taxon>Strongyloidea</taxon>
        <taxon>Ancylostomatidae</taxon>
        <taxon>Bunostominae</taxon>
        <taxon>Necator</taxon>
    </lineage>
</organism>
<feature type="compositionally biased region" description="Polar residues" evidence="1">
    <location>
        <begin position="667"/>
        <end position="689"/>
    </location>
</feature>
<sequence>MARERHVELQPDSIPVDAFRRSERQFLFNIDRIEKKYRNFELKHPCLEVEVTSGDIYVPVGLSSSEVRKEVDKFHAFEDQFGLGKLAACYNGDDVFGKQFKKRREECTRLDKCLCLIKLIIQELTFENSADYFNYLLKTNEVLSNAFRQQEKVGFVPRLSLPPCDLSIDKANVEPYIAGSGIMTSRSCSPEGSTERSANLALGDLPPMLLSTDCTKSRECSPLRSLFPSDIPSVESDPSHPASTSILPLSSVRLPNESLREAQAEHGSQSLVETESCSALAEKLVSTMKIKSPDSTAALSSVTVSVASIEKRRRKRKLSPSRSTSGVEVNGQDMVSTPSHSKRILRLDAKGSCSSFDSTHSLSTKKLSNVEDVPSTSAPEDMAIIDGMNTRNERLLTPPLPKESTKCTYLTLPAQSTSKNLRKRNTPHCLVNRGTEHSPSELRRDTICRSDSTPLCCRKRENCSPLEISLRSVPSSSRKKSPFELTPNAVPARRSSVEKDSGTQSTNRKFGGTSALRKETKRKSAVRYERNTSVRNFSDKGQASNCQKGKRSIEKSNSNLRNSEVLKKLRSAEVCDGKKRHREPTANRRFVSSNGVREVHTIKSTPDSTKSRNSRVKGAAVDTDNKVTSSTRKKSSKPSKSRHDRHTKKVPMSIESNDNGKNEKKTVSVSPPLSASTHSSPPGSCPYNTRSRSRQKRRSDDSDVERTVTPIQEEVASSLWNEDIQNVVKCYQDNIMNSGKIGTILGFDASEIRKQCDNSRRTVLSAVLNCAQKYQASDAASCVDTGLKEDRRAMAAAKRRNRQLTSGYYV</sequence>
<feature type="compositionally biased region" description="Basic and acidic residues" evidence="1">
    <location>
        <begin position="564"/>
        <end position="577"/>
    </location>
</feature>
<evidence type="ECO:0000313" key="2">
    <source>
        <dbReference type="EMBL" id="ETN79624.1"/>
    </source>
</evidence>
<feature type="region of interest" description="Disordered" evidence="1">
    <location>
        <begin position="471"/>
        <end position="708"/>
    </location>
</feature>
<dbReference type="AlphaFoldDB" id="W2TDF1"/>
<accession>W2TDF1</accession>
<feature type="compositionally biased region" description="Basic residues" evidence="1">
    <location>
        <begin position="631"/>
        <end position="649"/>
    </location>
</feature>